<dbReference type="GO" id="GO:0042101">
    <property type="term" value="C:T cell receptor complex"/>
    <property type="evidence" value="ECO:0007669"/>
    <property type="project" value="UniProtKB-KW"/>
</dbReference>
<protein>
    <recommendedName>
        <fullName evidence="6">Ig-like domain-containing protein</fullName>
    </recommendedName>
</protein>
<keyword evidence="2" id="KW-1064">Adaptive immunity</keyword>
<sequence length="151" mass="17402">MSFFFVILLLNTGTVLFKYLFTFFEELIVGQIVIQSTEVLVRNEGESVTLNCTYSTGFPSLMWYVLDVRKSLTFVLHDQSKPEDIGLRFRQRFSGVVNRSHRSFQLSISNLVEDDSAIYYCFFMHPVTEIPYVGVQESECYYLPACKACVA</sequence>
<dbReference type="PANTHER" id="PTHR19367">
    <property type="entry name" value="T-CELL RECEPTOR ALPHA CHAIN V REGION"/>
    <property type="match status" value="1"/>
</dbReference>
<evidence type="ECO:0000256" key="3">
    <source>
        <dbReference type="ARBA" id="ARBA00023170"/>
    </source>
</evidence>
<dbReference type="InterPro" id="IPR013106">
    <property type="entry name" value="Ig_V-set"/>
</dbReference>
<evidence type="ECO:0000259" key="6">
    <source>
        <dbReference type="PROSITE" id="PS50835"/>
    </source>
</evidence>
<dbReference type="InterPro" id="IPR051287">
    <property type="entry name" value="TCR_variable_region"/>
</dbReference>
<evidence type="ECO:0000256" key="2">
    <source>
        <dbReference type="ARBA" id="ARBA00023130"/>
    </source>
</evidence>
<keyword evidence="5" id="KW-0391">Immunity</keyword>
<dbReference type="SMART" id="SM00406">
    <property type="entry name" value="IGv"/>
    <property type="match status" value="1"/>
</dbReference>
<reference evidence="7" key="2">
    <citation type="submission" date="2020-05" db="UniProtKB">
        <authorList>
            <consortium name="Ensembl"/>
        </authorList>
    </citation>
    <scope>IDENTIFICATION</scope>
</reference>
<dbReference type="Ensembl" id="ENSXETT00000069256">
    <property type="protein sequence ID" value="ENSXETP00000095020"/>
    <property type="gene ID" value="ENSXETG00000038122"/>
</dbReference>
<evidence type="ECO:0000313" key="7">
    <source>
        <dbReference type="Ensembl" id="ENSXETP00000095020"/>
    </source>
</evidence>
<dbReference type="InterPro" id="IPR003599">
    <property type="entry name" value="Ig_sub"/>
</dbReference>
<dbReference type="PROSITE" id="PS50835">
    <property type="entry name" value="IG_LIKE"/>
    <property type="match status" value="1"/>
</dbReference>
<dbReference type="Bgee" id="ENSXETG00000038122">
    <property type="expression patterns" value="Expressed in liver and 2 other cell types or tissues"/>
</dbReference>
<proteinExistence type="predicted"/>
<dbReference type="AlphaFoldDB" id="A0A6I8SDB1"/>
<evidence type="ECO:0000256" key="1">
    <source>
        <dbReference type="ARBA" id="ARBA00022729"/>
    </source>
</evidence>
<dbReference type="GO" id="GO:0002250">
    <property type="term" value="P:adaptive immune response"/>
    <property type="evidence" value="ECO:0007669"/>
    <property type="project" value="UniProtKB-KW"/>
</dbReference>
<dbReference type="Gene3D" id="2.60.40.10">
    <property type="entry name" value="Immunoglobulins"/>
    <property type="match status" value="1"/>
</dbReference>
<name>A0A6I8SDB1_XENTR</name>
<dbReference type="SMART" id="SM00409">
    <property type="entry name" value="IG"/>
    <property type="match status" value="1"/>
</dbReference>
<dbReference type="SUPFAM" id="SSF48726">
    <property type="entry name" value="Immunoglobulin"/>
    <property type="match status" value="1"/>
</dbReference>
<accession>A0A6I8SDB1</accession>
<keyword evidence="4" id="KW-0393">Immunoglobulin domain</keyword>
<dbReference type="Pfam" id="PF07686">
    <property type="entry name" value="V-set"/>
    <property type="match status" value="1"/>
</dbReference>
<feature type="domain" description="Ig-like" evidence="6">
    <location>
        <begin position="44"/>
        <end position="121"/>
    </location>
</feature>
<dbReference type="PANTHER" id="PTHR19367:SF18">
    <property type="entry name" value="T CELL RECEPTOR ALPHA VARIABLE 16"/>
    <property type="match status" value="1"/>
</dbReference>
<dbReference type="InterPro" id="IPR036179">
    <property type="entry name" value="Ig-like_dom_sf"/>
</dbReference>
<evidence type="ECO:0000256" key="4">
    <source>
        <dbReference type="ARBA" id="ARBA00023319"/>
    </source>
</evidence>
<keyword evidence="1" id="KW-0732">Signal</keyword>
<organism evidence="7">
    <name type="scientific">Xenopus tropicalis</name>
    <name type="common">Western clawed frog</name>
    <name type="synonym">Silurana tropicalis</name>
    <dbReference type="NCBI Taxonomy" id="8364"/>
    <lineage>
        <taxon>Eukaryota</taxon>
        <taxon>Metazoa</taxon>
        <taxon>Chordata</taxon>
        <taxon>Craniata</taxon>
        <taxon>Vertebrata</taxon>
        <taxon>Euteleostomi</taxon>
        <taxon>Amphibia</taxon>
        <taxon>Batrachia</taxon>
        <taxon>Anura</taxon>
        <taxon>Pipoidea</taxon>
        <taxon>Pipidae</taxon>
        <taxon>Xenopodinae</taxon>
        <taxon>Xenopus</taxon>
        <taxon>Silurana</taxon>
    </lineage>
</organism>
<dbReference type="InterPro" id="IPR007110">
    <property type="entry name" value="Ig-like_dom"/>
</dbReference>
<dbReference type="InParanoid" id="A0A6I8SDB1"/>
<reference evidence="7" key="1">
    <citation type="journal article" date="2010" name="Science">
        <title>The genome of the Western clawed frog Xenopus tropicalis.</title>
        <authorList>
            <person name="Hellsten U."/>
            <person name="Harland R.M."/>
            <person name="Gilchrist M.J."/>
            <person name="Hendrix D."/>
            <person name="Jurka J."/>
            <person name="Kapitonov V."/>
            <person name="Ovcharenko I."/>
            <person name="Putnam N.H."/>
            <person name="Shu S."/>
            <person name="Taher L."/>
            <person name="Blitz I.L."/>
            <person name="Blumberg B."/>
            <person name="Dichmann D.S."/>
            <person name="Dubchak I."/>
            <person name="Amaya E."/>
            <person name="Detter J.C."/>
            <person name="Fletcher R."/>
            <person name="Gerhard D.S."/>
            <person name="Goodstein D."/>
            <person name="Graves T."/>
            <person name="Grigoriev I.V."/>
            <person name="Grimwood J."/>
            <person name="Kawashima T."/>
            <person name="Lindquist E."/>
            <person name="Lucas S.M."/>
            <person name="Mead P.E."/>
            <person name="Mitros T."/>
            <person name="Ogino H."/>
            <person name="Ohta Y."/>
            <person name="Poliakov A.V."/>
            <person name="Pollet N."/>
            <person name="Robert J."/>
            <person name="Salamov A."/>
            <person name="Sater A.K."/>
            <person name="Schmutz J."/>
            <person name="Terry A."/>
            <person name="Vize P.D."/>
            <person name="Warren W.C."/>
            <person name="Wells D."/>
            <person name="Wills A."/>
            <person name="Wilson R.K."/>
            <person name="Zimmerman L.B."/>
            <person name="Zorn A.M."/>
            <person name="Grainger R."/>
            <person name="Grammer T."/>
            <person name="Khokha M.K."/>
            <person name="Richardson P.M."/>
            <person name="Rokhsar D.S."/>
        </authorList>
    </citation>
    <scope>NUCLEOTIDE SEQUENCE [LARGE SCALE GENOMIC DNA]</scope>
    <source>
        <strain evidence="7">Nigerian</strain>
    </source>
</reference>
<dbReference type="InterPro" id="IPR013783">
    <property type="entry name" value="Ig-like_fold"/>
</dbReference>
<evidence type="ECO:0000256" key="5">
    <source>
        <dbReference type="ARBA" id="ARBA00043266"/>
    </source>
</evidence>
<keyword evidence="3" id="KW-0675">Receptor</keyword>
<keyword evidence="5" id="KW-1279">T cell receptor</keyword>